<reference evidence="4" key="1">
    <citation type="journal article" date="2019" name="Int. J. Syst. Evol. Microbiol.">
        <title>The Global Catalogue of Microorganisms (GCM) 10K type strain sequencing project: providing services to taxonomists for standard genome sequencing and annotation.</title>
        <authorList>
            <consortium name="The Broad Institute Genomics Platform"/>
            <consortium name="The Broad Institute Genome Sequencing Center for Infectious Disease"/>
            <person name="Wu L."/>
            <person name="Ma J."/>
        </authorList>
    </citation>
    <scope>NUCLEOTIDE SEQUENCE [LARGE SCALE GENOMIC DNA]</scope>
    <source>
        <strain evidence="4">CGMCC 4.7382</strain>
    </source>
</reference>
<feature type="domain" description="Methyltransferase" evidence="2">
    <location>
        <begin position="53"/>
        <end position="146"/>
    </location>
</feature>
<dbReference type="PANTHER" id="PTHR43861">
    <property type="entry name" value="TRANS-ACONITATE 2-METHYLTRANSFERASE-RELATED"/>
    <property type="match status" value="1"/>
</dbReference>
<dbReference type="RefSeq" id="WP_379873499.1">
    <property type="nucleotide sequence ID" value="NZ_JBHTBH010000014.1"/>
</dbReference>
<evidence type="ECO:0000313" key="3">
    <source>
        <dbReference type="EMBL" id="MFC7330860.1"/>
    </source>
</evidence>
<proteinExistence type="predicted"/>
<dbReference type="CDD" id="cd02440">
    <property type="entry name" value="AdoMet_MTases"/>
    <property type="match status" value="1"/>
</dbReference>
<sequence length="232" mass="26113">MDAETRDGDRQLPADQITYYRAVAEEYRDDQLDEPGGDELAAAVDELAPTGDVLELASGPGTWTPRLLRRATTVTAVDASPEMLALAEQRVAADGGRVRFVPADLFTWEPDRRYDGVFMGFWLSHVPWNRFAEFWALVDRSLRPGGHVLFVDDAHRTEQELVNGEASTTIQRRLHDGTPHRAVKVPHTPQGLTRELTRLGWNIRVHQTSGPFYWGFGGRAEPEGGHRYEIPR</sequence>
<name>A0ABW2KNB6_9ACTN</name>
<accession>A0ABW2KNB6</accession>
<dbReference type="Gene3D" id="3.40.50.150">
    <property type="entry name" value="Vaccinia Virus protein VP39"/>
    <property type="match status" value="1"/>
</dbReference>
<dbReference type="EC" id="2.1.-.-" evidence="3"/>
<protein>
    <submittedName>
        <fullName evidence="3">Class I SAM-dependent methyltransferase</fullName>
        <ecNumber evidence="3">2.1.-.-</ecNumber>
    </submittedName>
</protein>
<dbReference type="GO" id="GO:0032259">
    <property type="term" value="P:methylation"/>
    <property type="evidence" value="ECO:0007669"/>
    <property type="project" value="UniProtKB-KW"/>
</dbReference>
<comment type="caution">
    <text evidence="3">The sequence shown here is derived from an EMBL/GenBank/DDBJ whole genome shotgun (WGS) entry which is preliminary data.</text>
</comment>
<dbReference type="InterPro" id="IPR029063">
    <property type="entry name" value="SAM-dependent_MTases_sf"/>
</dbReference>
<dbReference type="Proteomes" id="UP001596540">
    <property type="component" value="Unassembled WGS sequence"/>
</dbReference>
<evidence type="ECO:0000313" key="4">
    <source>
        <dbReference type="Proteomes" id="UP001596540"/>
    </source>
</evidence>
<evidence type="ECO:0000256" key="1">
    <source>
        <dbReference type="ARBA" id="ARBA00022679"/>
    </source>
</evidence>
<dbReference type="SUPFAM" id="SSF53335">
    <property type="entry name" value="S-adenosyl-L-methionine-dependent methyltransferases"/>
    <property type="match status" value="1"/>
</dbReference>
<keyword evidence="4" id="KW-1185">Reference proteome</keyword>
<evidence type="ECO:0000259" key="2">
    <source>
        <dbReference type="Pfam" id="PF13649"/>
    </source>
</evidence>
<dbReference type="InterPro" id="IPR041698">
    <property type="entry name" value="Methyltransf_25"/>
</dbReference>
<keyword evidence="3" id="KW-0489">Methyltransferase</keyword>
<gene>
    <name evidence="3" type="ORF">ACFQRF_24300</name>
</gene>
<dbReference type="GO" id="GO:0008168">
    <property type="term" value="F:methyltransferase activity"/>
    <property type="evidence" value="ECO:0007669"/>
    <property type="project" value="UniProtKB-KW"/>
</dbReference>
<dbReference type="Pfam" id="PF13649">
    <property type="entry name" value="Methyltransf_25"/>
    <property type="match status" value="1"/>
</dbReference>
<dbReference type="EMBL" id="JBHTBH010000014">
    <property type="protein sequence ID" value="MFC7330860.1"/>
    <property type="molecule type" value="Genomic_DNA"/>
</dbReference>
<organism evidence="3 4">
    <name type="scientific">Marinactinospora rubrisoli</name>
    <dbReference type="NCBI Taxonomy" id="2715399"/>
    <lineage>
        <taxon>Bacteria</taxon>
        <taxon>Bacillati</taxon>
        <taxon>Actinomycetota</taxon>
        <taxon>Actinomycetes</taxon>
        <taxon>Streptosporangiales</taxon>
        <taxon>Nocardiopsidaceae</taxon>
        <taxon>Marinactinospora</taxon>
    </lineage>
</organism>
<keyword evidence="1 3" id="KW-0808">Transferase</keyword>